<dbReference type="Gene3D" id="3.30.450.20">
    <property type="entry name" value="PAS domain"/>
    <property type="match status" value="1"/>
</dbReference>
<evidence type="ECO:0000256" key="2">
    <source>
        <dbReference type="ARBA" id="ARBA00012438"/>
    </source>
</evidence>
<reference evidence="10" key="1">
    <citation type="journal article" date="2014" name="Int. J. Syst. Evol. Microbiol.">
        <title>Complete genome sequence of Corynebacterium casei LMG S-19264T (=DSM 44701T), isolated from a smear-ripened cheese.</title>
        <authorList>
            <consortium name="US DOE Joint Genome Institute (JGI-PGF)"/>
            <person name="Walter F."/>
            <person name="Albersmeier A."/>
            <person name="Kalinowski J."/>
            <person name="Ruckert C."/>
        </authorList>
    </citation>
    <scope>NUCLEOTIDE SEQUENCE</scope>
    <source>
        <strain evidence="10">VKM B-2748</strain>
    </source>
</reference>
<gene>
    <name evidence="10" type="ORF">GCM10008174_02790</name>
</gene>
<evidence type="ECO:0000256" key="3">
    <source>
        <dbReference type="ARBA" id="ARBA00022553"/>
    </source>
</evidence>
<dbReference type="GO" id="GO:0005524">
    <property type="term" value="F:ATP binding"/>
    <property type="evidence" value="ECO:0007669"/>
    <property type="project" value="UniProtKB-KW"/>
</dbReference>
<evidence type="ECO:0000256" key="6">
    <source>
        <dbReference type="ARBA" id="ARBA00022777"/>
    </source>
</evidence>
<keyword evidence="8" id="KW-0812">Transmembrane</keyword>
<dbReference type="Proteomes" id="UP001143309">
    <property type="component" value="Unassembled WGS sequence"/>
</dbReference>
<keyword evidence="7" id="KW-0067">ATP-binding</keyword>
<evidence type="ECO:0000313" key="11">
    <source>
        <dbReference type="Proteomes" id="UP001143309"/>
    </source>
</evidence>
<proteinExistence type="predicted"/>
<keyword evidence="8" id="KW-0472">Membrane</keyword>
<feature type="domain" description="HAMP" evidence="9">
    <location>
        <begin position="189"/>
        <end position="243"/>
    </location>
</feature>
<accession>A0A9W6N5N0</accession>
<dbReference type="InterPro" id="IPR011495">
    <property type="entry name" value="Sig_transdc_His_kin_sub2_dim/P"/>
</dbReference>
<evidence type="ECO:0000256" key="8">
    <source>
        <dbReference type="SAM" id="Phobius"/>
    </source>
</evidence>
<feature type="transmembrane region" description="Helical" evidence="8">
    <location>
        <begin position="164"/>
        <end position="187"/>
    </location>
</feature>
<dbReference type="GO" id="GO:0007165">
    <property type="term" value="P:signal transduction"/>
    <property type="evidence" value="ECO:0007669"/>
    <property type="project" value="InterPro"/>
</dbReference>
<evidence type="ECO:0000259" key="9">
    <source>
        <dbReference type="PROSITE" id="PS50885"/>
    </source>
</evidence>
<dbReference type="PROSITE" id="PS50885">
    <property type="entry name" value="HAMP"/>
    <property type="match status" value="1"/>
</dbReference>
<dbReference type="SMART" id="SM00304">
    <property type="entry name" value="HAMP"/>
    <property type="match status" value="1"/>
</dbReference>
<evidence type="ECO:0000313" key="10">
    <source>
        <dbReference type="EMBL" id="GLK78538.1"/>
    </source>
</evidence>
<reference evidence="10" key="2">
    <citation type="submission" date="2023-01" db="EMBL/GenBank/DDBJ databases">
        <authorList>
            <person name="Sun Q."/>
            <person name="Evtushenko L."/>
        </authorList>
    </citation>
    <scope>NUCLEOTIDE SEQUENCE</scope>
    <source>
        <strain evidence="10">VKM B-2748</strain>
    </source>
</reference>
<name>A0A9W6N5N0_9HYPH</name>
<evidence type="ECO:0000256" key="5">
    <source>
        <dbReference type="ARBA" id="ARBA00022741"/>
    </source>
</evidence>
<dbReference type="RefSeq" id="WP_271199055.1">
    <property type="nucleotide sequence ID" value="NZ_BSFL01000001.1"/>
</dbReference>
<keyword evidence="11" id="KW-1185">Reference proteome</keyword>
<organism evidence="10 11">
    <name type="scientific">Methylopila turkensis</name>
    <dbReference type="NCBI Taxonomy" id="1437816"/>
    <lineage>
        <taxon>Bacteria</taxon>
        <taxon>Pseudomonadati</taxon>
        <taxon>Pseudomonadota</taxon>
        <taxon>Alphaproteobacteria</taxon>
        <taxon>Hyphomicrobiales</taxon>
        <taxon>Methylopilaceae</taxon>
        <taxon>Methylopila</taxon>
    </lineage>
</organism>
<evidence type="ECO:0000256" key="1">
    <source>
        <dbReference type="ARBA" id="ARBA00000085"/>
    </source>
</evidence>
<evidence type="ECO:0000256" key="7">
    <source>
        <dbReference type="ARBA" id="ARBA00022840"/>
    </source>
</evidence>
<keyword evidence="5" id="KW-0547">Nucleotide-binding</keyword>
<dbReference type="InterPro" id="IPR003660">
    <property type="entry name" value="HAMP_dom"/>
</dbReference>
<keyword evidence="3" id="KW-0597">Phosphoprotein</keyword>
<dbReference type="GO" id="GO:0004673">
    <property type="term" value="F:protein histidine kinase activity"/>
    <property type="evidence" value="ECO:0007669"/>
    <property type="project" value="UniProtKB-EC"/>
</dbReference>
<keyword evidence="4" id="KW-0808">Transferase</keyword>
<dbReference type="EMBL" id="BSFL01000001">
    <property type="protein sequence ID" value="GLK78538.1"/>
    <property type="molecule type" value="Genomic_DNA"/>
</dbReference>
<dbReference type="GO" id="GO:0016020">
    <property type="term" value="C:membrane"/>
    <property type="evidence" value="ECO:0007669"/>
    <property type="project" value="InterPro"/>
</dbReference>
<dbReference type="AlphaFoldDB" id="A0A9W6N5N0"/>
<keyword evidence="6" id="KW-0418">Kinase</keyword>
<sequence>MLKTLRANIALLLIAANLPVIALAVWIGVRDFRAADLADRDRLVQAAELVAARATAFPVAREPLSEQARRVIFQDRGSRAMISVAILDADGRVIAEDAEAPLGGRWLPAGALPDKRLPSDERILKGRGADGRAYRYAVAPIESAAARVVVATPFDFTGRSQTQWLLLALGLPALMSLLCVGLVLFGIERFVLRWIRALRVTAEAYQGGRLDVKATKLDGAPAELARLGDALDAMSARVDERSNALQAAVADRDTLLRELHHRVKNNFQMIASLLALQRQEAPQSLSAVLRAPEDRVRAMAAAYKASYARGEIGHVDVATLVRDVALQARDVGSERAFDVSVTVANDIGEIDLDRAVSVALLSMELLTAAGAAGSTAAVSVSPCEDGRMMLRIAADAPGWLPATGLSMRLIRAYADQLSSAIEDDGAGVVAFAFAPASDKPSIGMKPRQATG</sequence>
<dbReference type="EC" id="2.7.13.3" evidence="2"/>
<dbReference type="PANTHER" id="PTHR41523:SF8">
    <property type="entry name" value="ETHYLENE RESPONSE SENSOR PROTEIN"/>
    <property type="match status" value="1"/>
</dbReference>
<dbReference type="PANTHER" id="PTHR41523">
    <property type="entry name" value="TWO-COMPONENT SYSTEM SENSOR PROTEIN"/>
    <property type="match status" value="1"/>
</dbReference>
<keyword evidence="8" id="KW-1133">Transmembrane helix</keyword>
<evidence type="ECO:0000256" key="4">
    <source>
        <dbReference type="ARBA" id="ARBA00022679"/>
    </source>
</evidence>
<protein>
    <recommendedName>
        <fullName evidence="2">histidine kinase</fullName>
        <ecNumber evidence="2">2.7.13.3</ecNumber>
    </recommendedName>
</protein>
<comment type="catalytic activity">
    <reaction evidence="1">
        <text>ATP + protein L-histidine = ADP + protein N-phospho-L-histidine.</text>
        <dbReference type="EC" id="2.7.13.3"/>
    </reaction>
</comment>
<comment type="caution">
    <text evidence="10">The sequence shown here is derived from an EMBL/GenBank/DDBJ whole genome shotgun (WGS) entry which is preliminary data.</text>
</comment>
<dbReference type="Pfam" id="PF07568">
    <property type="entry name" value="HisKA_2"/>
    <property type="match status" value="1"/>
</dbReference>